<proteinExistence type="predicted"/>
<sequence>DDADPIKAETAEAGVTMLFLFLVTLFILTIIATVMGIVLLRGSYH</sequence>
<comment type="caution">
    <text evidence="2">The sequence shown here is derived from an EMBL/GenBank/DDBJ whole genome shotgun (WGS) entry which is preliminary data.</text>
</comment>
<dbReference type="AlphaFoldDB" id="A0A8J2PFI8"/>
<evidence type="ECO:0000256" key="1">
    <source>
        <dbReference type="SAM" id="Phobius"/>
    </source>
</evidence>
<keyword evidence="1" id="KW-1133">Transmembrane helix</keyword>
<evidence type="ECO:0000313" key="2">
    <source>
        <dbReference type="EMBL" id="CAG7820138.1"/>
    </source>
</evidence>
<keyword evidence="1" id="KW-0472">Membrane</keyword>
<organism evidence="2 3">
    <name type="scientific">Allacma fusca</name>
    <dbReference type="NCBI Taxonomy" id="39272"/>
    <lineage>
        <taxon>Eukaryota</taxon>
        <taxon>Metazoa</taxon>
        <taxon>Ecdysozoa</taxon>
        <taxon>Arthropoda</taxon>
        <taxon>Hexapoda</taxon>
        <taxon>Collembola</taxon>
        <taxon>Symphypleona</taxon>
        <taxon>Sminthuridae</taxon>
        <taxon>Allacma</taxon>
    </lineage>
</organism>
<keyword evidence="1" id="KW-0812">Transmembrane</keyword>
<feature type="non-terminal residue" evidence="2">
    <location>
        <position position="45"/>
    </location>
</feature>
<feature type="non-terminal residue" evidence="2">
    <location>
        <position position="1"/>
    </location>
</feature>
<dbReference type="Proteomes" id="UP000708208">
    <property type="component" value="Unassembled WGS sequence"/>
</dbReference>
<name>A0A8J2PFI8_9HEXA</name>
<dbReference type="EMBL" id="CAJVCH010470405">
    <property type="protein sequence ID" value="CAG7820138.1"/>
    <property type="molecule type" value="Genomic_DNA"/>
</dbReference>
<feature type="transmembrane region" description="Helical" evidence="1">
    <location>
        <begin position="17"/>
        <end position="40"/>
    </location>
</feature>
<evidence type="ECO:0000313" key="3">
    <source>
        <dbReference type="Proteomes" id="UP000708208"/>
    </source>
</evidence>
<accession>A0A8J2PFI8</accession>
<reference evidence="2" key="1">
    <citation type="submission" date="2021-06" db="EMBL/GenBank/DDBJ databases">
        <authorList>
            <person name="Hodson N. C."/>
            <person name="Mongue J. A."/>
            <person name="Jaron S. K."/>
        </authorList>
    </citation>
    <scope>NUCLEOTIDE SEQUENCE</scope>
</reference>
<keyword evidence="3" id="KW-1185">Reference proteome</keyword>
<gene>
    <name evidence="2" type="ORF">AFUS01_LOCUS30544</name>
</gene>
<protein>
    <submittedName>
        <fullName evidence="2">Uncharacterized protein</fullName>
    </submittedName>
</protein>